<proteinExistence type="predicted"/>
<evidence type="ECO:0008006" key="3">
    <source>
        <dbReference type="Google" id="ProtNLM"/>
    </source>
</evidence>
<evidence type="ECO:0000313" key="2">
    <source>
        <dbReference type="Proteomes" id="UP000077266"/>
    </source>
</evidence>
<dbReference type="Proteomes" id="UP000077266">
    <property type="component" value="Unassembled WGS sequence"/>
</dbReference>
<reference evidence="1 2" key="1">
    <citation type="journal article" date="2016" name="Mol. Biol. Evol.">
        <title>Comparative Genomics of Early-Diverging Mushroom-Forming Fungi Provides Insights into the Origins of Lignocellulose Decay Capabilities.</title>
        <authorList>
            <person name="Nagy L.G."/>
            <person name="Riley R."/>
            <person name="Tritt A."/>
            <person name="Adam C."/>
            <person name="Daum C."/>
            <person name="Floudas D."/>
            <person name="Sun H."/>
            <person name="Yadav J.S."/>
            <person name="Pangilinan J."/>
            <person name="Larsson K.H."/>
            <person name="Matsuura K."/>
            <person name="Barry K."/>
            <person name="Labutti K."/>
            <person name="Kuo R."/>
            <person name="Ohm R.A."/>
            <person name="Bhattacharya S.S."/>
            <person name="Shirouzu T."/>
            <person name="Yoshinaga Y."/>
            <person name="Martin F.M."/>
            <person name="Grigoriev I.V."/>
            <person name="Hibbett D.S."/>
        </authorList>
    </citation>
    <scope>NUCLEOTIDE SEQUENCE [LARGE SCALE GENOMIC DNA]</scope>
    <source>
        <strain evidence="1 2">HHB12029</strain>
    </source>
</reference>
<sequence>MDALSTSARVLRIVVPDVLDYLSVVSPNIADIKFNRSLASYGALSACALVCSDWLRPAQMALFATVVLSTCTELLIDSALPEVKGLELLLRTLESRPDLCAVVRSLQIACSADLLDQIRRILDLCGNVRVLTLRFGFHDVTSTVLLSQLGTRPSIRAFRSTINGNLFDLNVVTTIFPSLRSLQQTGLFEARCVSPHLPASNSLRLRHIDIVQYDQMWLDYLARVCDDPGIQILRCLQVNEAEEFLVFKRSLRELYISTTDLPSQVLDRLAECTYLRRLALHTALNFPHCLPPKLEVLDVGLEFLIRCDLSDVQSLLHSAPEMRQLILHYPEDVDLTTRMWITGNKMQPDELRKVLAKSGVALRMMVETSDRASHWAYFA</sequence>
<dbReference type="AlphaFoldDB" id="A0A165NE80"/>
<dbReference type="EMBL" id="KV425899">
    <property type="protein sequence ID" value="KZW00619.1"/>
    <property type="molecule type" value="Genomic_DNA"/>
</dbReference>
<organism evidence="1 2">
    <name type="scientific">Exidia glandulosa HHB12029</name>
    <dbReference type="NCBI Taxonomy" id="1314781"/>
    <lineage>
        <taxon>Eukaryota</taxon>
        <taxon>Fungi</taxon>
        <taxon>Dikarya</taxon>
        <taxon>Basidiomycota</taxon>
        <taxon>Agaricomycotina</taxon>
        <taxon>Agaricomycetes</taxon>
        <taxon>Auriculariales</taxon>
        <taxon>Exidiaceae</taxon>
        <taxon>Exidia</taxon>
    </lineage>
</organism>
<keyword evidence="2" id="KW-1185">Reference proteome</keyword>
<protein>
    <recommendedName>
        <fullName evidence="3">F-box domain-containing protein</fullName>
    </recommendedName>
</protein>
<accession>A0A165NE80</accession>
<evidence type="ECO:0000313" key="1">
    <source>
        <dbReference type="EMBL" id="KZW00619.1"/>
    </source>
</evidence>
<dbReference type="OrthoDB" id="2522283at2759"/>
<name>A0A165NE80_EXIGL</name>
<dbReference type="InParanoid" id="A0A165NE80"/>
<gene>
    <name evidence="1" type="ORF">EXIGLDRAFT_830523</name>
</gene>